<feature type="compositionally biased region" description="Polar residues" evidence="1">
    <location>
        <begin position="1"/>
        <end position="20"/>
    </location>
</feature>
<protein>
    <recommendedName>
        <fullName evidence="4">DUF1217 domain-containing protein</fullName>
    </recommendedName>
</protein>
<accession>A0ABS7J5W1</accession>
<feature type="region of interest" description="Disordered" evidence="1">
    <location>
        <begin position="1"/>
        <end position="22"/>
    </location>
</feature>
<evidence type="ECO:0000313" key="2">
    <source>
        <dbReference type="EMBL" id="MBX7482725.1"/>
    </source>
</evidence>
<proteinExistence type="predicted"/>
<evidence type="ECO:0000313" key="3">
    <source>
        <dbReference type="Proteomes" id="UP000755104"/>
    </source>
</evidence>
<dbReference type="Proteomes" id="UP000755104">
    <property type="component" value="Unassembled WGS sequence"/>
</dbReference>
<sequence length="475" mass="49101">MTDPVQDTISRTQERLSSGLFNPVTPGELRSIASDLDALPPAQRQEVIEGLSDDDLQKLAGEIMQSRPIIGGLGSAERQELFADLARGLDGTQLARVAEAFSTTGGDSDGFTPIGELAAAVATHGGTQQKLDFIAEIAPLTTDSSGFSSTSIGSSTSTFADAEANAVGTVVASMRGQAVTEALSLLDDTELQAVIDSSIESNITTSSMGMASASSLSWDTESYTAIMEAVASASSVGGTSPIDSVEQRARAFDAAGTRLAEVDDVGSLPGFTVIGKSDTIAAVVDDMSDVLGSNTTGITLELSQDGRFDDGAAMIAYAKGMLESGQADALGETMARLQLGNDLTGNAVDQLESQITLADGTELYATAESLGYFMASTYTATEQITADVEAQRQLAADVVGGLLKFIDTGPAGPVVDFVSKRVISASVDAVIGDPTSDAADILRDTALPLNPETNNRMISSEAFQAFTSQITSVRP</sequence>
<evidence type="ECO:0000256" key="1">
    <source>
        <dbReference type="SAM" id="MobiDB-lite"/>
    </source>
</evidence>
<reference evidence="2 3" key="1">
    <citation type="submission" date="2021-08" db="EMBL/GenBank/DDBJ databases">
        <title>Comparative Genomics Analysis of the Genus Qipengyuania Reveals Extensive Genetic Diversity and Metabolic Versatility, Including the Description of Fifteen Novel Species.</title>
        <authorList>
            <person name="Liu Y."/>
        </authorList>
    </citation>
    <scope>NUCLEOTIDE SEQUENCE [LARGE SCALE GENOMIC DNA]</scope>
    <source>
        <strain evidence="2 3">6D47A</strain>
    </source>
</reference>
<gene>
    <name evidence="2" type="ORF">K3174_09280</name>
</gene>
<keyword evidence="3" id="KW-1185">Reference proteome</keyword>
<dbReference type="RefSeq" id="WP_221557992.1">
    <property type="nucleotide sequence ID" value="NZ_JAIGNO010000005.1"/>
</dbReference>
<name>A0ABS7J5W1_9SPHN</name>
<evidence type="ECO:0008006" key="4">
    <source>
        <dbReference type="Google" id="ProtNLM"/>
    </source>
</evidence>
<organism evidence="2 3">
    <name type="scientific">Qipengyuania qiaonensis</name>
    <dbReference type="NCBI Taxonomy" id="2867240"/>
    <lineage>
        <taxon>Bacteria</taxon>
        <taxon>Pseudomonadati</taxon>
        <taxon>Pseudomonadota</taxon>
        <taxon>Alphaproteobacteria</taxon>
        <taxon>Sphingomonadales</taxon>
        <taxon>Erythrobacteraceae</taxon>
        <taxon>Qipengyuania</taxon>
    </lineage>
</organism>
<dbReference type="EMBL" id="JAIGNO010000005">
    <property type="protein sequence ID" value="MBX7482725.1"/>
    <property type="molecule type" value="Genomic_DNA"/>
</dbReference>
<comment type="caution">
    <text evidence="2">The sequence shown here is derived from an EMBL/GenBank/DDBJ whole genome shotgun (WGS) entry which is preliminary data.</text>
</comment>